<keyword evidence="2" id="KW-1185">Reference proteome</keyword>
<gene>
    <name evidence="1" type="ORF">WN944_024175</name>
</gene>
<evidence type="ECO:0000313" key="2">
    <source>
        <dbReference type="Proteomes" id="UP001428341"/>
    </source>
</evidence>
<organism evidence="1 2">
    <name type="scientific">Citrus x changshan-huyou</name>
    <dbReference type="NCBI Taxonomy" id="2935761"/>
    <lineage>
        <taxon>Eukaryota</taxon>
        <taxon>Viridiplantae</taxon>
        <taxon>Streptophyta</taxon>
        <taxon>Embryophyta</taxon>
        <taxon>Tracheophyta</taxon>
        <taxon>Spermatophyta</taxon>
        <taxon>Magnoliopsida</taxon>
        <taxon>eudicotyledons</taxon>
        <taxon>Gunneridae</taxon>
        <taxon>Pentapetalae</taxon>
        <taxon>rosids</taxon>
        <taxon>malvids</taxon>
        <taxon>Sapindales</taxon>
        <taxon>Rutaceae</taxon>
        <taxon>Aurantioideae</taxon>
        <taxon>Citrus</taxon>
    </lineage>
</organism>
<name>A0AAP0QAE9_9ROSI</name>
<reference evidence="1 2" key="1">
    <citation type="submission" date="2024-05" db="EMBL/GenBank/DDBJ databases">
        <title>Haplotype-resolved chromosome-level genome assembly of Huyou (Citrus changshanensis).</title>
        <authorList>
            <person name="Miao C."/>
            <person name="Chen W."/>
            <person name="Wu Y."/>
            <person name="Wang L."/>
            <person name="Zhao S."/>
            <person name="Grierson D."/>
            <person name="Xu C."/>
            <person name="Chen K."/>
        </authorList>
    </citation>
    <scope>NUCLEOTIDE SEQUENCE [LARGE SCALE GENOMIC DNA]</scope>
    <source>
        <strain evidence="1">01-14</strain>
        <tissue evidence="1">Leaf</tissue>
    </source>
</reference>
<accession>A0AAP0QAE9</accession>
<protein>
    <submittedName>
        <fullName evidence="1">Uncharacterized protein</fullName>
    </submittedName>
</protein>
<proteinExistence type="predicted"/>
<comment type="caution">
    <text evidence="1">The sequence shown here is derived from an EMBL/GenBank/DDBJ whole genome shotgun (WGS) entry which is preliminary data.</text>
</comment>
<dbReference type="EMBL" id="JBCGBO010000024">
    <property type="protein sequence ID" value="KAK9181038.1"/>
    <property type="molecule type" value="Genomic_DNA"/>
</dbReference>
<dbReference type="AlphaFoldDB" id="A0AAP0QAE9"/>
<sequence length="375" mass="43094">MSVLPLAESNLGGCLAFATQQEKERYKDISTRKILTAKYIHYPTLEKLNVKDNFDSLIDKIGLRKFVDVDCLGYVELIREFYATFQFNIPDDFTLHTPDVIKFRTLFLGPYITLLAINLCVLDPDNNDLHPACKKEFLDMSMFERTGVVEFKEGRFHFTEPGTANYSFYICTTFEHSVRENGAQAEQDGAKFGRILRECGIHPTISAKPIDVMWIKAHNSGKFFLSLRFNFYVSFDYLTLGTMDFLGGDLVVSAFADLSFDLPLRWFREKRIHGHLFACAGNVAKLTKNEYRNFSFPKFLESTRSSIGVGIVSPTNLFRLKDLSSFGLISDVWQPLEFESKPINFRVFDKAFEWSNFQKEIILHCELVQGWAKLA</sequence>
<evidence type="ECO:0000313" key="1">
    <source>
        <dbReference type="EMBL" id="KAK9181038.1"/>
    </source>
</evidence>
<dbReference type="Proteomes" id="UP001428341">
    <property type="component" value="Unassembled WGS sequence"/>
</dbReference>
<dbReference type="Gene3D" id="2.40.160.50">
    <property type="entry name" value="membrane protein fhac: a member of the omp85/tpsb transporter family"/>
    <property type="match status" value="1"/>
</dbReference>